<comment type="caution">
    <text evidence="3">The sequence shown here is derived from an EMBL/GenBank/DDBJ whole genome shotgun (WGS) entry which is preliminary data.</text>
</comment>
<evidence type="ECO:0000313" key="4">
    <source>
        <dbReference type="Proteomes" id="UP000604046"/>
    </source>
</evidence>
<dbReference type="AlphaFoldDB" id="A0A812TNV6"/>
<feature type="region of interest" description="Disordered" evidence="1">
    <location>
        <begin position="625"/>
        <end position="646"/>
    </location>
</feature>
<name>A0A812TNV6_9DINO</name>
<protein>
    <recommendedName>
        <fullName evidence="2">DDE-1 domain-containing protein</fullName>
    </recommendedName>
</protein>
<dbReference type="InterPro" id="IPR004875">
    <property type="entry name" value="DDE_SF_endonuclease_dom"/>
</dbReference>
<dbReference type="EMBL" id="CAJNDS010002604">
    <property type="protein sequence ID" value="CAE7542001.1"/>
    <property type="molecule type" value="Genomic_DNA"/>
</dbReference>
<evidence type="ECO:0000313" key="3">
    <source>
        <dbReference type="EMBL" id="CAE7542001.1"/>
    </source>
</evidence>
<accession>A0A812TNV6</accession>
<gene>
    <name evidence="3" type="ORF">SNAT2548_LOCUS30388</name>
</gene>
<proteinExistence type="predicted"/>
<dbReference type="Pfam" id="PF03184">
    <property type="entry name" value="DDE_1"/>
    <property type="match status" value="1"/>
</dbReference>
<feature type="domain" description="DDE-1" evidence="2">
    <location>
        <begin position="345"/>
        <end position="435"/>
    </location>
</feature>
<dbReference type="PANTHER" id="PTHR19303">
    <property type="entry name" value="TRANSPOSON"/>
    <property type="match status" value="1"/>
</dbReference>
<dbReference type="GO" id="GO:0003677">
    <property type="term" value="F:DNA binding"/>
    <property type="evidence" value="ECO:0007669"/>
    <property type="project" value="TreeGrafter"/>
</dbReference>
<dbReference type="Proteomes" id="UP000604046">
    <property type="component" value="Unassembled WGS sequence"/>
</dbReference>
<organism evidence="3 4">
    <name type="scientific">Symbiodinium natans</name>
    <dbReference type="NCBI Taxonomy" id="878477"/>
    <lineage>
        <taxon>Eukaryota</taxon>
        <taxon>Sar</taxon>
        <taxon>Alveolata</taxon>
        <taxon>Dinophyceae</taxon>
        <taxon>Suessiales</taxon>
        <taxon>Symbiodiniaceae</taxon>
        <taxon>Symbiodinium</taxon>
    </lineage>
</organism>
<dbReference type="InterPro" id="IPR050863">
    <property type="entry name" value="CenT-Element_Derived"/>
</dbReference>
<feature type="compositionally biased region" description="Low complexity" evidence="1">
    <location>
        <begin position="627"/>
        <end position="639"/>
    </location>
</feature>
<dbReference type="OrthoDB" id="423977at2759"/>
<evidence type="ECO:0000256" key="1">
    <source>
        <dbReference type="SAM" id="MobiDB-lite"/>
    </source>
</evidence>
<sequence length="1037" mass="116814">MSSASPNNMQDLQRRISNLAKRYKRARAAEEVAAQPREALQLLRRCRPDSPRCLMVYFLAGQSCAAAVDFVVGRGWERAKRGHPSPDRDEVAKLTADVEQAVARSPASAFSALQRNPLSDFELCDLFCAHKYVMERSLYGWIASQNNDQGVAPSREQVMAQLPEHISQQAPLQIRTRLCNLACGSPRKQRKWLARFRRRWGARLGVLRVQEFVPVEEKRRKAGGQGFVVLSSAAAYFQWLNFAIDAAPVHRPLLILNMDETAVGRHQSGLRGTVATLPKATLPASDRASLADRRSYVSYLACVTDDARVQPRLPQVLLGNTHLFTLDLLRSCSGKLPDNVVLWRQTSSWNSHATMRRWLTLLAKALGPLVEERYVVLLLDVHSSHIHQSIFLHARRCGVRLIYIPAKMTRLLQPCDTHVFSKFKLALRIAWQNCKSRSPAASPTAVSWVHVVSQTIQAVISRGSWQKAFLADGALRFQTQLSTRLRVELDVDEAAVWLHVAPTTEEVACVFPSRLKIDTLSYVLWQPRSHRVQGARPSQRSTAARSSEPPLVPQFHRRVLPSTFLTARLSTALASPEKLGKDVGGQLLAERVVQLRQVLEGEELQLLEDTVQQYESAVGRALNFSDAPEPSASEPSAAALPVREGPEGASPAFRIHGADGSTETWFSSGGALLVAQFQEWAMEILPPKFREPIKHISLTLEESCRAAEGTSRVHLHAQITFERRIDRTSVADFMFDGVRPHVVTHPHSAAVHGELNKARGPHVAVSRNRSHFYVYCTKVGTLWSFTNYWPFVDYEVQPHWLMGWWATGKLTNEQYKGYLRRCKRSYRTLLQNFESVVQAEKAAQLTEYREAVAQVLSLARLPFRCVDDPLFPNLQAFLDQFHWATDRYKIYALQGHSQAAKTSFVKSLFAKPFVVTIQGQDVLNLQAFEYGHHDALILDNLVDWSLILQYRALLQANVDLHRLGESATGIYAYSVFLWAVPICITLDADVNCAPFYASDWLQANVYLDVLPRGAKCYIEGERPRVRMTDVPQLRRSP</sequence>
<dbReference type="GO" id="GO:0005634">
    <property type="term" value="C:nucleus"/>
    <property type="evidence" value="ECO:0007669"/>
    <property type="project" value="TreeGrafter"/>
</dbReference>
<keyword evidence="4" id="KW-1185">Reference proteome</keyword>
<evidence type="ECO:0000259" key="2">
    <source>
        <dbReference type="Pfam" id="PF03184"/>
    </source>
</evidence>
<reference evidence="3" key="1">
    <citation type="submission" date="2021-02" db="EMBL/GenBank/DDBJ databases">
        <authorList>
            <person name="Dougan E. K."/>
            <person name="Rhodes N."/>
            <person name="Thang M."/>
            <person name="Chan C."/>
        </authorList>
    </citation>
    <scope>NUCLEOTIDE SEQUENCE</scope>
</reference>